<dbReference type="AlphaFoldDB" id="A0A0S6U7R9"/>
<sequence length="54" mass="5680">MGKKKEDPEILAIKLEVAAELGLLDKIEQCGWGALSSAESGKIGGLLARRLKSG</sequence>
<dbReference type="GO" id="GO:0004386">
    <property type="term" value="F:helicase activity"/>
    <property type="evidence" value="ECO:0007669"/>
    <property type="project" value="UniProtKB-KW"/>
</dbReference>
<keyword evidence="2" id="KW-0378">Hydrolase</keyword>
<keyword evidence="2" id="KW-0347">Helicase</keyword>
<dbReference type="InterPro" id="IPR001448">
    <property type="entry name" value="SASP_alpha/beta-type"/>
</dbReference>
<dbReference type="Pfam" id="PF00269">
    <property type="entry name" value="SASP"/>
    <property type="match status" value="1"/>
</dbReference>
<dbReference type="InterPro" id="IPR038300">
    <property type="entry name" value="SASP_sf_alpha/beta"/>
</dbReference>
<dbReference type="EMBL" id="DF238840">
    <property type="protein sequence ID" value="GAF25042.1"/>
    <property type="molecule type" value="Genomic_DNA"/>
</dbReference>
<keyword evidence="2" id="KW-0547">Nucleotide-binding</keyword>
<gene>
    <name evidence="2" type="ORF">MTY_0371</name>
</gene>
<accession>A0A0S6U7R9</accession>
<proteinExistence type="predicted"/>
<name>A0A0S6U7R9_NEOTH</name>
<evidence type="ECO:0000256" key="1">
    <source>
        <dbReference type="ARBA" id="ARBA00003863"/>
    </source>
</evidence>
<dbReference type="GO" id="GO:0003690">
    <property type="term" value="F:double-stranded DNA binding"/>
    <property type="evidence" value="ECO:0007669"/>
    <property type="project" value="InterPro"/>
</dbReference>
<dbReference type="GO" id="GO:0006265">
    <property type="term" value="P:DNA topological change"/>
    <property type="evidence" value="ECO:0007669"/>
    <property type="project" value="InterPro"/>
</dbReference>
<dbReference type="Gene3D" id="6.10.10.80">
    <property type="entry name" value="Small, acid-soluble spore protein, alpha/beta type-like"/>
    <property type="match status" value="1"/>
</dbReference>
<evidence type="ECO:0000313" key="2">
    <source>
        <dbReference type="EMBL" id="GAF25042.1"/>
    </source>
</evidence>
<comment type="function">
    <text evidence="1">SASP are bound to spore DNA. They are double-stranded DNA-binding proteins that cause DNA to change to an a-like conformation. They protect the DNA backbone from chemical and enzymatic cleavage and are thus involved in dormant spore's high resistance to UV light.</text>
</comment>
<protein>
    <submittedName>
        <fullName evidence="2">Distinct helicase family with a unique C-terminal domain including a metal-binding cysteine cluster</fullName>
    </submittedName>
</protein>
<dbReference type="Proteomes" id="UP000063718">
    <property type="component" value="Unassembled WGS sequence"/>
</dbReference>
<reference evidence="2" key="1">
    <citation type="journal article" date="2014" name="Gene">
        <title>Genome-guided analysis of transformation efficiency and carbon dioxide assimilation by Moorella thermoacetica Y72.</title>
        <authorList>
            <person name="Tsukahara K."/>
            <person name="Kita A."/>
            <person name="Nakashimada Y."/>
            <person name="Hoshino T."/>
            <person name="Murakami K."/>
        </authorList>
    </citation>
    <scope>NUCLEOTIDE SEQUENCE [LARGE SCALE GENOMIC DNA]</scope>
    <source>
        <strain evidence="2">Y72</strain>
    </source>
</reference>
<organism evidence="2">
    <name type="scientific">Moorella thermoacetica Y72</name>
    <dbReference type="NCBI Taxonomy" id="1325331"/>
    <lineage>
        <taxon>Bacteria</taxon>
        <taxon>Bacillati</taxon>
        <taxon>Bacillota</taxon>
        <taxon>Clostridia</taxon>
        <taxon>Neomoorellales</taxon>
        <taxon>Neomoorellaceae</taxon>
        <taxon>Neomoorella</taxon>
    </lineage>
</organism>
<keyword evidence="2" id="KW-0067">ATP-binding</keyword>
<dbReference type="RefSeq" id="WP_025773142.1">
    <property type="nucleotide sequence ID" value="NZ_DF238840.1"/>
</dbReference>